<dbReference type="OrthoDB" id="5835829at2759"/>
<evidence type="ECO:0000256" key="5">
    <source>
        <dbReference type="RuleBase" id="RU362057"/>
    </source>
</evidence>
<dbReference type="InterPro" id="IPR035595">
    <property type="entry name" value="UDP_glycos_trans_CS"/>
</dbReference>
<dbReference type="GO" id="GO:0080043">
    <property type="term" value="F:quercetin 3-O-glucosyltransferase activity"/>
    <property type="evidence" value="ECO:0007669"/>
    <property type="project" value="TreeGrafter"/>
</dbReference>
<name>A0A833QYZ0_9POAL</name>
<comment type="similarity">
    <text evidence="1 4">Belongs to the UDP-glycosyltransferase family.</text>
</comment>
<dbReference type="PANTHER" id="PTHR11926">
    <property type="entry name" value="GLUCOSYL/GLUCURONOSYL TRANSFERASES"/>
    <property type="match status" value="1"/>
</dbReference>
<evidence type="ECO:0000313" key="7">
    <source>
        <dbReference type="Proteomes" id="UP000623129"/>
    </source>
</evidence>
<dbReference type="Gene3D" id="3.40.50.2000">
    <property type="entry name" value="Glycogen Phosphorylase B"/>
    <property type="match status" value="3"/>
</dbReference>
<evidence type="ECO:0000256" key="4">
    <source>
        <dbReference type="RuleBase" id="RU003718"/>
    </source>
</evidence>
<dbReference type="GO" id="GO:0080044">
    <property type="term" value="F:quercetin 7-O-glucosyltransferase activity"/>
    <property type="evidence" value="ECO:0007669"/>
    <property type="project" value="TreeGrafter"/>
</dbReference>
<keyword evidence="3 4" id="KW-0808">Transferase</keyword>
<evidence type="ECO:0000256" key="3">
    <source>
        <dbReference type="ARBA" id="ARBA00022679"/>
    </source>
</evidence>
<dbReference type="InterPro" id="IPR002213">
    <property type="entry name" value="UDP_glucos_trans"/>
</dbReference>
<dbReference type="PROSITE" id="PS00375">
    <property type="entry name" value="UDPGT"/>
    <property type="match status" value="1"/>
</dbReference>
<dbReference type="PANTHER" id="PTHR11926:SF986">
    <property type="entry name" value="UDP-GLYCOSYLTRANSFERASE 84A1"/>
    <property type="match status" value="1"/>
</dbReference>
<dbReference type="Pfam" id="PF00201">
    <property type="entry name" value="UDPGT"/>
    <property type="match status" value="1"/>
</dbReference>
<evidence type="ECO:0000256" key="1">
    <source>
        <dbReference type="ARBA" id="ARBA00009995"/>
    </source>
</evidence>
<evidence type="ECO:0000256" key="2">
    <source>
        <dbReference type="ARBA" id="ARBA00022676"/>
    </source>
</evidence>
<dbReference type="SUPFAM" id="SSF53756">
    <property type="entry name" value="UDP-Glycosyltransferase/glycogen phosphorylase"/>
    <property type="match status" value="2"/>
</dbReference>
<organism evidence="6 7">
    <name type="scientific">Carex littledalei</name>
    <dbReference type="NCBI Taxonomy" id="544730"/>
    <lineage>
        <taxon>Eukaryota</taxon>
        <taxon>Viridiplantae</taxon>
        <taxon>Streptophyta</taxon>
        <taxon>Embryophyta</taxon>
        <taxon>Tracheophyta</taxon>
        <taxon>Spermatophyta</taxon>
        <taxon>Magnoliopsida</taxon>
        <taxon>Liliopsida</taxon>
        <taxon>Poales</taxon>
        <taxon>Cyperaceae</taxon>
        <taxon>Cyperoideae</taxon>
        <taxon>Cariceae</taxon>
        <taxon>Carex</taxon>
        <taxon>Carex subgen. Euthyceras</taxon>
    </lineage>
</organism>
<evidence type="ECO:0000313" key="6">
    <source>
        <dbReference type="EMBL" id="KAF3329407.1"/>
    </source>
</evidence>
<keyword evidence="7" id="KW-1185">Reference proteome</keyword>
<proteinExistence type="inferred from homology"/>
<dbReference type="CDD" id="cd03784">
    <property type="entry name" value="GT1_Gtf-like"/>
    <property type="match status" value="1"/>
</dbReference>
<comment type="caution">
    <text evidence="6">The sequence shown here is derived from an EMBL/GenBank/DDBJ whole genome shotgun (WGS) entry which is preliminary data.</text>
</comment>
<sequence>MGSKTPLPHVLMISFPSQGNINPLLRLAKQVAAKGVLVTFTTTSDTGRQIISSSDAVPADDGIPVGSGRLRFEFLDMSWNTRYDQKRLDEDMLHLQTVGPAAFADLITKQSMAGQPVTYVVNNLLLPWVVDVATDMGIPCAVLWVQSCAVFSTFYHYHHGLVEFPTETNPNISVCLPGIPTMAPEEIPSFLQPSANSKPFKSLSKAILEQFRNMDKVSRVFVNSFTELEPEAIDAIAKYVQLIPVGPLVEPEANSWSTIRGDLIKATDDCLEWLDTQAPQSVIYISLGSLCAFTKEEMTEIAYELTTNGRPFLWVVRPDSCELLPQGFLEEVKGRGMVVGWSPQDSVLNHNSTGCFLTHCGWNSMLETLTAGVPVIAYPQRGDQITNAKFLVDMYKVGVRLKGPVQRNALHAAIEGVMGGQDAEAIKEHAAKWKEAGKTALSKGGSSDRNIQAFVDEFNMGSKTPLPHVLMISFPSQGNINPLLRLAKQVAAKGVLVTFTTTSDTGRQIFSSSDAVPADMTTGSWLAAAVSVSSSLT</sequence>
<dbReference type="AlphaFoldDB" id="A0A833QYZ0"/>
<dbReference type="EC" id="2.4.1.-" evidence="5"/>
<dbReference type="EMBL" id="SWLB01000014">
    <property type="protein sequence ID" value="KAF3329407.1"/>
    <property type="molecule type" value="Genomic_DNA"/>
</dbReference>
<gene>
    <name evidence="6" type="ORF">FCM35_KLT04738</name>
</gene>
<dbReference type="Proteomes" id="UP000623129">
    <property type="component" value="Unassembled WGS sequence"/>
</dbReference>
<keyword evidence="2 4" id="KW-0328">Glycosyltransferase</keyword>
<reference evidence="6" key="1">
    <citation type="submission" date="2020-01" db="EMBL/GenBank/DDBJ databases">
        <title>Genome sequence of Kobresia littledalei, the first chromosome-level genome in the family Cyperaceae.</title>
        <authorList>
            <person name="Qu G."/>
        </authorList>
    </citation>
    <scope>NUCLEOTIDE SEQUENCE</scope>
    <source>
        <strain evidence="6">C.B.Clarke</strain>
        <tissue evidence="6">Leaf</tissue>
    </source>
</reference>
<protein>
    <recommendedName>
        <fullName evidence="5">Glycosyltransferase</fullName>
        <ecNumber evidence="5">2.4.1.-</ecNumber>
    </recommendedName>
</protein>
<accession>A0A833QYZ0</accession>
<dbReference type="FunFam" id="3.40.50.2000:FF:000078">
    <property type="entry name" value="Glycosyltransferase"/>
    <property type="match status" value="1"/>
</dbReference>